<protein>
    <recommendedName>
        <fullName evidence="4">Hyaluronan/mRNA-binding protein domain-containing protein</fullName>
    </recommendedName>
</protein>
<feature type="region of interest" description="Disordered" evidence="1">
    <location>
        <begin position="87"/>
        <end position="156"/>
    </location>
</feature>
<comment type="caution">
    <text evidence="2">The sequence shown here is derived from an EMBL/GenBank/DDBJ whole genome shotgun (WGS) entry which is preliminary data.</text>
</comment>
<feature type="compositionally biased region" description="Polar residues" evidence="1">
    <location>
        <begin position="212"/>
        <end position="224"/>
    </location>
</feature>
<dbReference type="AlphaFoldDB" id="A0A1E3JQQ4"/>
<evidence type="ECO:0000256" key="1">
    <source>
        <dbReference type="SAM" id="MobiDB-lite"/>
    </source>
</evidence>
<feature type="region of interest" description="Disordered" evidence="1">
    <location>
        <begin position="276"/>
        <end position="297"/>
    </location>
</feature>
<proteinExistence type="predicted"/>
<organism evidence="2 3">
    <name type="scientific">Cryptococcus amylolentus CBS 6273</name>
    <dbReference type="NCBI Taxonomy" id="1296118"/>
    <lineage>
        <taxon>Eukaryota</taxon>
        <taxon>Fungi</taxon>
        <taxon>Dikarya</taxon>
        <taxon>Basidiomycota</taxon>
        <taxon>Agaricomycotina</taxon>
        <taxon>Tremellomycetes</taxon>
        <taxon>Tremellales</taxon>
        <taxon>Cryptococcaceae</taxon>
        <taxon>Cryptococcus</taxon>
    </lineage>
</organism>
<evidence type="ECO:0008006" key="4">
    <source>
        <dbReference type="Google" id="ProtNLM"/>
    </source>
</evidence>
<feature type="compositionally biased region" description="Basic and acidic residues" evidence="1">
    <location>
        <begin position="144"/>
        <end position="156"/>
    </location>
</feature>
<dbReference type="Proteomes" id="UP000095149">
    <property type="component" value="Unassembled WGS sequence"/>
</dbReference>
<gene>
    <name evidence="2" type="ORF">I350_06053</name>
</gene>
<feature type="compositionally biased region" description="Pro residues" evidence="1">
    <location>
        <begin position="92"/>
        <end position="105"/>
    </location>
</feature>
<reference evidence="2 3" key="1">
    <citation type="submission" date="2016-06" db="EMBL/GenBank/DDBJ databases">
        <title>Evolution of pathogenesis and genome organization in the Tremellales.</title>
        <authorList>
            <person name="Cuomo C."/>
            <person name="Litvintseva A."/>
            <person name="Heitman J."/>
            <person name="Chen Y."/>
            <person name="Sun S."/>
            <person name="Springer D."/>
            <person name="Dromer F."/>
            <person name="Young S."/>
            <person name="Zeng Q."/>
            <person name="Chapman S."/>
            <person name="Gujja S."/>
            <person name="Saif S."/>
            <person name="Birren B."/>
        </authorList>
    </citation>
    <scope>NUCLEOTIDE SEQUENCE [LARGE SCALE GENOMIC DNA]</scope>
    <source>
        <strain evidence="2 3">CBS 6273</strain>
    </source>
</reference>
<dbReference type="OrthoDB" id="2562681at2759"/>
<accession>A0A1E3JQQ4</accession>
<evidence type="ECO:0000313" key="3">
    <source>
        <dbReference type="Proteomes" id="UP000095149"/>
    </source>
</evidence>
<feature type="compositionally biased region" description="Basic and acidic residues" evidence="1">
    <location>
        <begin position="241"/>
        <end position="253"/>
    </location>
</feature>
<dbReference type="EMBL" id="MEKH01000009">
    <property type="protein sequence ID" value="ODO03208.1"/>
    <property type="molecule type" value="Genomic_DNA"/>
</dbReference>
<evidence type="ECO:0000313" key="2">
    <source>
        <dbReference type="EMBL" id="ODO03208.1"/>
    </source>
</evidence>
<sequence length="297" mass="32322">MTRTEVLTPVLPSISTIVTYGIVTPPCPSSHLPICLVHCARVPTRHGHHGYCPTLPLEHPLDDPLFPAPQLPLDRLVSWTTPSTRHVTVPHPTLPTPALPHPPPQRDTYPAAVQKDKHSRSGLTKTELAHKSGAGRHNWGSLRTKGDDESFGRQDGDLEVLDEPIPDEATDIFDFESEGDDFPVGRNLTSDAGNDFKGLNIQQRDAKFESQGVATSPTESTGSFDSVDRPDLGRRGSSVTDQERERARHFREGVLHKKAGRGIDLADIAKTSYGIAQSAPTNSYIGTSPSSGFHLSK</sequence>
<feature type="region of interest" description="Disordered" evidence="1">
    <location>
        <begin position="176"/>
        <end position="253"/>
    </location>
</feature>
<name>A0A1E3JQQ4_9TREE</name>